<dbReference type="Proteomes" id="UP001396334">
    <property type="component" value="Unassembled WGS sequence"/>
</dbReference>
<reference evidence="1 2" key="1">
    <citation type="journal article" date="2024" name="G3 (Bethesda)">
        <title>Genome assembly of Hibiscus sabdariffa L. provides insights into metabolisms of medicinal natural products.</title>
        <authorList>
            <person name="Kim T."/>
        </authorList>
    </citation>
    <scope>NUCLEOTIDE SEQUENCE [LARGE SCALE GENOMIC DNA]</scope>
    <source>
        <strain evidence="1">TK-2024</strain>
        <tissue evidence="1">Old leaves</tissue>
    </source>
</reference>
<keyword evidence="2" id="KW-1185">Reference proteome</keyword>
<protein>
    <submittedName>
        <fullName evidence="1">Uncharacterized protein</fullName>
    </submittedName>
</protein>
<evidence type="ECO:0000313" key="2">
    <source>
        <dbReference type="Proteomes" id="UP001396334"/>
    </source>
</evidence>
<organism evidence="1 2">
    <name type="scientific">Hibiscus sabdariffa</name>
    <name type="common">roselle</name>
    <dbReference type="NCBI Taxonomy" id="183260"/>
    <lineage>
        <taxon>Eukaryota</taxon>
        <taxon>Viridiplantae</taxon>
        <taxon>Streptophyta</taxon>
        <taxon>Embryophyta</taxon>
        <taxon>Tracheophyta</taxon>
        <taxon>Spermatophyta</taxon>
        <taxon>Magnoliopsida</taxon>
        <taxon>eudicotyledons</taxon>
        <taxon>Gunneridae</taxon>
        <taxon>Pentapetalae</taxon>
        <taxon>rosids</taxon>
        <taxon>malvids</taxon>
        <taxon>Malvales</taxon>
        <taxon>Malvaceae</taxon>
        <taxon>Malvoideae</taxon>
        <taxon>Hibiscus</taxon>
    </lineage>
</organism>
<accession>A0ABR2PXX4</accession>
<proteinExistence type="predicted"/>
<evidence type="ECO:0000313" key="1">
    <source>
        <dbReference type="EMBL" id="KAK8993293.1"/>
    </source>
</evidence>
<name>A0ABR2PXX4_9ROSI</name>
<dbReference type="EMBL" id="JBBPBN010000049">
    <property type="protein sequence ID" value="KAK8993293.1"/>
    <property type="molecule type" value="Genomic_DNA"/>
</dbReference>
<gene>
    <name evidence="1" type="ORF">V6N11_033394</name>
</gene>
<sequence length="84" mass="9263">MVMDGASDRVVCDRGGVCSEGDTYFALSGIRSREGLDIVHPSVFVAERDSLGVKVLAERGLFESLHRNRCDMVLQELKLESVFS</sequence>
<comment type="caution">
    <text evidence="1">The sequence shown here is derived from an EMBL/GenBank/DDBJ whole genome shotgun (WGS) entry which is preliminary data.</text>
</comment>